<reference evidence="1 2" key="1">
    <citation type="journal article" date="2015" name="Nature">
        <title>rRNA introns, odd ribosomes, and small enigmatic genomes across a large radiation of phyla.</title>
        <authorList>
            <person name="Brown C.T."/>
            <person name="Hug L.A."/>
            <person name="Thomas B.C."/>
            <person name="Sharon I."/>
            <person name="Castelle C.J."/>
            <person name="Singh A."/>
            <person name="Wilkins M.J."/>
            <person name="Williams K.H."/>
            <person name="Banfield J.F."/>
        </authorList>
    </citation>
    <scope>NUCLEOTIDE SEQUENCE [LARGE SCALE GENOMIC DNA]</scope>
</reference>
<comment type="caution">
    <text evidence="1">The sequence shown here is derived from an EMBL/GenBank/DDBJ whole genome shotgun (WGS) entry which is preliminary data.</text>
</comment>
<gene>
    <name evidence="1" type="ORF">UW30_C0010G0024</name>
</gene>
<name>A0A0G1H451_9BACT</name>
<evidence type="ECO:0000313" key="1">
    <source>
        <dbReference type="EMBL" id="KKT41268.1"/>
    </source>
</evidence>
<protein>
    <submittedName>
        <fullName evidence="1">Uncharacterized protein</fullName>
    </submittedName>
</protein>
<organism evidence="1 2">
    <name type="scientific">Candidatus Giovannonibacteria bacterium GW2011_GWA2_44_13b</name>
    <dbReference type="NCBI Taxonomy" id="1618647"/>
    <lineage>
        <taxon>Bacteria</taxon>
        <taxon>Candidatus Giovannoniibacteriota</taxon>
    </lineage>
</organism>
<dbReference type="Proteomes" id="UP000034736">
    <property type="component" value="Unassembled WGS sequence"/>
</dbReference>
<accession>A0A0G1H451</accession>
<proteinExistence type="predicted"/>
<dbReference type="STRING" id="1618647.UW30_C0010G0024"/>
<evidence type="ECO:0000313" key="2">
    <source>
        <dbReference type="Proteomes" id="UP000034736"/>
    </source>
</evidence>
<sequence length="125" mass="14565">MIESRRAKLTHQIRAEQQKYLKPFETELGIAGTKDYLEYLQFMLALQKRQEKKIIQEEIDRQAVRIVALEQSPKNVGKYLGELGYRLGLEGFVKPQNAPQVISEIKKYSKMLIELAEKQKTVQDI</sequence>
<dbReference type="AlphaFoldDB" id="A0A0G1H451"/>
<dbReference type="EMBL" id="LCHU01000010">
    <property type="protein sequence ID" value="KKT41268.1"/>
    <property type="molecule type" value="Genomic_DNA"/>
</dbReference>